<keyword evidence="8 10" id="KW-0012">Acyltransferase</keyword>
<dbReference type="InterPro" id="IPR001594">
    <property type="entry name" value="Palmitoyltrfase_DHHC"/>
</dbReference>
<comment type="domain">
    <text evidence="10">The DHHC domain is required for palmitoyltransferase activity.</text>
</comment>
<keyword evidence="4 10" id="KW-1133">Transmembrane helix</keyword>
<dbReference type="PROSITE" id="PS50216">
    <property type="entry name" value="DHHC"/>
    <property type="match status" value="1"/>
</dbReference>
<evidence type="ECO:0000313" key="13">
    <source>
        <dbReference type="Proteomes" id="UP001338125"/>
    </source>
</evidence>
<comment type="subcellular location">
    <subcellularLocation>
        <location evidence="1">Membrane</location>
        <topology evidence="1">Multi-pass membrane protein</topology>
    </subcellularLocation>
</comment>
<reference evidence="12 13" key="1">
    <citation type="submission" date="2024-01" db="EMBL/GenBank/DDBJ databases">
        <title>Complete genome of Cladobotryum mycophilum ATHUM6906.</title>
        <authorList>
            <person name="Christinaki A.C."/>
            <person name="Myridakis A.I."/>
            <person name="Kouvelis V.N."/>
        </authorList>
    </citation>
    <scope>NUCLEOTIDE SEQUENCE [LARGE SCALE GENOMIC DNA]</scope>
    <source>
        <strain evidence="12 13">ATHUM6906</strain>
    </source>
</reference>
<gene>
    <name evidence="12" type="ORF">PT974_11953</name>
</gene>
<proteinExistence type="inferred from homology"/>
<feature type="transmembrane region" description="Helical" evidence="10">
    <location>
        <begin position="113"/>
        <end position="136"/>
    </location>
</feature>
<protein>
    <recommendedName>
        <fullName evidence="10">Palmitoyltransferase</fullName>
        <ecNumber evidence="10">2.3.1.225</ecNumber>
    </recommendedName>
</protein>
<evidence type="ECO:0000256" key="5">
    <source>
        <dbReference type="ARBA" id="ARBA00023136"/>
    </source>
</evidence>
<accession>A0ABR0S6N4</accession>
<evidence type="ECO:0000256" key="4">
    <source>
        <dbReference type="ARBA" id="ARBA00022989"/>
    </source>
</evidence>
<dbReference type="EC" id="2.3.1.225" evidence="10"/>
<evidence type="ECO:0000256" key="8">
    <source>
        <dbReference type="ARBA" id="ARBA00023315"/>
    </source>
</evidence>
<feature type="transmembrane region" description="Helical" evidence="10">
    <location>
        <begin position="179"/>
        <end position="200"/>
    </location>
</feature>
<dbReference type="Pfam" id="PF01529">
    <property type="entry name" value="DHHC"/>
    <property type="match status" value="1"/>
</dbReference>
<feature type="transmembrane region" description="Helical" evidence="10">
    <location>
        <begin position="12"/>
        <end position="35"/>
    </location>
</feature>
<dbReference type="PANTHER" id="PTHR22883:SF288">
    <property type="entry name" value="PALMITOYLTRANSFERASE SWF1"/>
    <property type="match status" value="1"/>
</dbReference>
<keyword evidence="7" id="KW-0449">Lipoprotein</keyword>
<evidence type="ECO:0000259" key="11">
    <source>
        <dbReference type="Pfam" id="PF01529"/>
    </source>
</evidence>
<dbReference type="InterPro" id="IPR039859">
    <property type="entry name" value="PFA4/ZDH16/20/ERF2-like"/>
</dbReference>
<evidence type="ECO:0000256" key="1">
    <source>
        <dbReference type="ARBA" id="ARBA00004141"/>
    </source>
</evidence>
<evidence type="ECO:0000313" key="12">
    <source>
        <dbReference type="EMBL" id="KAK5987819.1"/>
    </source>
</evidence>
<evidence type="ECO:0000256" key="2">
    <source>
        <dbReference type="ARBA" id="ARBA00022679"/>
    </source>
</evidence>
<evidence type="ECO:0000256" key="7">
    <source>
        <dbReference type="ARBA" id="ARBA00023288"/>
    </source>
</evidence>
<dbReference type="EMBL" id="JAVFKD010000016">
    <property type="protein sequence ID" value="KAK5987819.1"/>
    <property type="molecule type" value="Genomic_DNA"/>
</dbReference>
<keyword evidence="6" id="KW-0564">Palmitate</keyword>
<organism evidence="12 13">
    <name type="scientific">Cladobotryum mycophilum</name>
    <dbReference type="NCBI Taxonomy" id="491253"/>
    <lineage>
        <taxon>Eukaryota</taxon>
        <taxon>Fungi</taxon>
        <taxon>Dikarya</taxon>
        <taxon>Ascomycota</taxon>
        <taxon>Pezizomycotina</taxon>
        <taxon>Sordariomycetes</taxon>
        <taxon>Hypocreomycetidae</taxon>
        <taxon>Hypocreales</taxon>
        <taxon>Hypocreaceae</taxon>
        <taxon>Cladobotryum</taxon>
    </lineage>
</organism>
<comment type="caution">
    <text evidence="12">The sequence shown here is derived from an EMBL/GenBank/DDBJ whole genome shotgun (WGS) entry which is preliminary data.</text>
</comment>
<name>A0ABR0S6N4_9HYPO</name>
<evidence type="ECO:0000256" key="3">
    <source>
        <dbReference type="ARBA" id="ARBA00022692"/>
    </source>
</evidence>
<keyword evidence="3 10" id="KW-0812">Transmembrane</keyword>
<keyword evidence="13" id="KW-1185">Reference proteome</keyword>
<evidence type="ECO:0000256" key="6">
    <source>
        <dbReference type="ARBA" id="ARBA00023139"/>
    </source>
</evidence>
<keyword evidence="5 10" id="KW-0472">Membrane</keyword>
<comment type="similarity">
    <text evidence="10">Belongs to the DHHC palmitoyltransferase family.</text>
</comment>
<keyword evidence="2 10" id="KW-0808">Transferase</keyword>
<evidence type="ECO:0000256" key="9">
    <source>
        <dbReference type="ARBA" id="ARBA00048048"/>
    </source>
</evidence>
<dbReference type="Proteomes" id="UP001338125">
    <property type="component" value="Unassembled WGS sequence"/>
</dbReference>
<comment type="catalytic activity">
    <reaction evidence="9 10">
        <text>L-cysteinyl-[protein] + hexadecanoyl-CoA = S-hexadecanoyl-L-cysteinyl-[protein] + CoA</text>
        <dbReference type="Rhea" id="RHEA:36683"/>
        <dbReference type="Rhea" id="RHEA-COMP:10131"/>
        <dbReference type="Rhea" id="RHEA-COMP:11032"/>
        <dbReference type="ChEBI" id="CHEBI:29950"/>
        <dbReference type="ChEBI" id="CHEBI:57287"/>
        <dbReference type="ChEBI" id="CHEBI:57379"/>
        <dbReference type="ChEBI" id="CHEBI:74151"/>
        <dbReference type="EC" id="2.3.1.225"/>
    </reaction>
</comment>
<feature type="domain" description="Palmitoyltransferase DHHC" evidence="11">
    <location>
        <begin position="67"/>
        <end position="211"/>
    </location>
</feature>
<evidence type="ECO:0000256" key="10">
    <source>
        <dbReference type="RuleBase" id="RU079119"/>
    </source>
</evidence>
<sequence length="328" mass="38262">MLVSEYLYVPQVWPQIGWFTRITVAITIFMPYFFLYLSCAADPGYITPENHAYYMSLYPYDHANFHPGNECRTCHFLKPARSKHCDICKRCIARADHHCVFVNSCVGYGNHHWFLLLLGSTSILTSYGGLLGLSLITTKMKQLFPTWSLWPPNEMDFNKYLLVWGWGLNGNIRMGATTLLALLTSPLVWGLFIYSVFLVYCGTTTNESMKWSDYKEDINYGYAYRRPLPSNRTRDLRIEPRCDRWPAEPEHIMFATDDGKPPSQDIPVAGQGPWERVRNLRDVDNLYDRGFWHNICDIFLADYTFRGFRIDEPPSERRWQTKKAAKTR</sequence>
<dbReference type="PANTHER" id="PTHR22883">
    <property type="entry name" value="ZINC FINGER DHHC DOMAIN CONTAINING PROTEIN"/>
    <property type="match status" value="1"/>
</dbReference>